<protein>
    <recommendedName>
        <fullName evidence="4">Exonuclease SbcC</fullName>
    </recommendedName>
</protein>
<dbReference type="EMBL" id="JQCH01000028">
    <property type="protein sequence ID" value="KRO08254.1"/>
    <property type="molecule type" value="Genomic_DNA"/>
</dbReference>
<feature type="region of interest" description="Disordered" evidence="1">
    <location>
        <begin position="191"/>
        <end position="215"/>
    </location>
</feature>
<reference evidence="2 3" key="1">
    <citation type="journal article" date="2015" name="Genome Announc.">
        <title>Expanding the biotechnology potential of lactobacilli through comparative genomics of 213 strains and associated genera.</title>
        <authorList>
            <person name="Sun Z."/>
            <person name="Harris H.M."/>
            <person name="McCann A."/>
            <person name="Guo C."/>
            <person name="Argimon S."/>
            <person name="Zhang W."/>
            <person name="Yang X."/>
            <person name="Jeffery I.B."/>
            <person name="Cooney J.C."/>
            <person name="Kagawa T.F."/>
            <person name="Liu W."/>
            <person name="Song Y."/>
            <person name="Salvetti E."/>
            <person name="Wrobel A."/>
            <person name="Rasinkangas P."/>
            <person name="Parkhill J."/>
            <person name="Rea M.C."/>
            <person name="O'Sullivan O."/>
            <person name="Ritari J."/>
            <person name="Douillard F.P."/>
            <person name="Paul Ross R."/>
            <person name="Yang R."/>
            <person name="Briner A.E."/>
            <person name="Felis G.E."/>
            <person name="de Vos W.M."/>
            <person name="Barrangou R."/>
            <person name="Klaenhammer T.R."/>
            <person name="Caufield P.W."/>
            <person name="Cui Y."/>
            <person name="Zhang H."/>
            <person name="O'Toole P.W."/>
        </authorList>
    </citation>
    <scope>NUCLEOTIDE SEQUENCE [LARGE SCALE GENOMIC DNA]</scope>
    <source>
        <strain evidence="2 3">DSM 26202</strain>
    </source>
</reference>
<gene>
    <name evidence="2" type="ORF">IV59_GL001248</name>
</gene>
<organism evidence="2 3">
    <name type="scientific">Paucilactobacillus hokkaidonensis</name>
    <dbReference type="NCBI Taxonomy" id="1193095"/>
    <lineage>
        <taxon>Bacteria</taxon>
        <taxon>Bacillati</taxon>
        <taxon>Bacillota</taxon>
        <taxon>Bacilli</taxon>
        <taxon>Lactobacillales</taxon>
        <taxon>Lactobacillaceae</taxon>
        <taxon>Paucilactobacillus</taxon>
    </lineage>
</organism>
<proteinExistence type="predicted"/>
<evidence type="ECO:0000313" key="3">
    <source>
        <dbReference type="Proteomes" id="UP000051884"/>
    </source>
</evidence>
<evidence type="ECO:0008006" key="4">
    <source>
        <dbReference type="Google" id="ProtNLM"/>
    </source>
</evidence>
<accession>A0ABR5Q4P0</accession>
<keyword evidence="3" id="KW-1185">Reference proteome</keyword>
<sequence>MIDGRLIMANVVNQDVQEDVSNVINKQITAKISYLQELQQAISQHDDRKIYALLDNQRYASAILHTEKQENDHGVINLVDNLSDQLSNYLSAHLIQYLGHTYPFFYYEEYQQGHFKVFFGNWWDRREFGELDVLNIRFAFDQGEYDKLTQSFELAKSNKRFNSEQIQTISAQNDQLQDLIDHAQEREEHKAQLQDQLKDTSTKTGMPWESGKQKEARQTLIDELSNLEDQDQQARDAGKQIKSNEAKVLGLSKENTILSYEQKSILDTFGSFADFEAANRNLYADYLHTFMNEKQVDDND</sequence>
<feature type="compositionally biased region" description="Basic and acidic residues" evidence="1">
    <location>
        <begin position="191"/>
        <end position="201"/>
    </location>
</feature>
<evidence type="ECO:0000256" key="1">
    <source>
        <dbReference type="SAM" id="MobiDB-lite"/>
    </source>
</evidence>
<name>A0ABR5Q4P0_9LACO</name>
<dbReference type="Proteomes" id="UP000051884">
    <property type="component" value="Unassembled WGS sequence"/>
</dbReference>
<comment type="caution">
    <text evidence="2">The sequence shown here is derived from an EMBL/GenBank/DDBJ whole genome shotgun (WGS) entry which is preliminary data.</text>
</comment>
<evidence type="ECO:0000313" key="2">
    <source>
        <dbReference type="EMBL" id="KRO08254.1"/>
    </source>
</evidence>